<protein>
    <submittedName>
        <fullName evidence="3">Tripartite tricarboxylate transporter substrate binding protein</fullName>
    </submittedName>
</protein>
<dbReference type="PANTHER" id="PTHR42928">
    <property type="entry name" value="TRICARBOXYLATE-BINDING PROTEIN"/>
    <property type="match status" value="1"/>
</dbReference>
<dbReference type="EMBL" id="RXFT01000014">
    <property type="protein sequence ID" value="RUR70543.1"/>
    <property type="molecule type" value="Genomic_DNA"/>
</dbReference>
<sequence>MPTMNRRAFAASGSAALLASFVSPAWAAYPDKPVKLVVPWAAGGSTDAIARAMAQRMSQTIGSPVIVDNRPGAAGMIGTDAVAKAAPDGYTLAIVELPHAIAPAVTAKLPYDLLRDFTPVTMIGTSPLVFFAGMGDDSKDFKTFLKTAAAAAAKGSPPAIAHSGAGTVSHLAGELLASRTKIPFNMVPYRGSAPALTDVAAGTVAGHFATLASGSSLLGANRIRPLLVTSTQRVNLPGLQNVPALAENGLRGLEIDQWWALVAPATTPLDVIEKLRREAVAALEHPSVKERLSVLGVQMKGSTPAELRAFLRSEAERWQKAAHEIGLQPQ</sequence>
<feature type="chain" id="PRO_5018711315" evidence="2">
    <location>
        <begin position="28"/>
        <end position="330"/>
    </location>
</feature>
<dbReference type="Pfam" id="PF03401">
    <property type="entry name" value="TctC"/>
    <property type="match status" value="1"/>
</dbReference>
<evidence type="ECO:0000256" key="2">
    <source>
        <dbReference type="SAM" id="SignalP"/>
    </source>
</evidence>
<gene>
    <name evidence="3" type="ORF">EJP67_26140</name>
</gene>
<feature type="signal peptide" evidence="2">
    <location>
        <begin position="1"/>
        <end position="27"/>
    </location>
</feature>
<evidence type="ECO:0000313" key="4">
    <source>
        <dbReference type="Proteomes" id="UP000281118"/>
    </source>
</evidence>
<name>A0A3S1F4R0_9BURK</name>
<comment type="caution">
    <text evidence="3">The sequence shown here is derived from an EMBL/GenBank/DDBJ whole genome shotgun (WGS) entry which is preliminary data.</text>
</comment>
<organism evidence="3 4">
    <name type="scientific">Variovorax guangxiensis</name>
    <dbReference type="NCBI Taxonomy" id="1775474"/>
    <lineage>
        <taxon>Bacteria</taxon>
        <taxon>Pseudomonadati</taxon>
        <taxon>Pseudomonadota</taxon>
        <taxon>Betaproteobacteria</taxon>
        <taxon>Burkholderiales</taxon>
        <taxon>Comamonadaceae</taxon>
        <taxon>Variovorax</taxon>
    </lineage>
</organism>
<dbReference type="InterPro" id="IPR005064">
    <property type="entry name" value="BUG"/>
</dbReference>
<dbReference type="InterPro" id="IPR042100">
    <property type="entry name" value="Bug_dom1"/>
</dbReference>
<dbReference type="Proteomes" id="UP000281118">
    <property type="component" value="Unassembled WGS sequence"/>
</dbReference>
<reference evidence="3 4" key="1">
    <citation type="submission" date="2018-12" db="EMBL/GenBank/DDBJ databases">
        <title>The genome sequences of Variovorax guangxiensis DSM 27352.</title>
        <authorList>
            <person name="Gao J."/>
            <person name="Sun J."/>
        </authorList>
    </citation>
    <scope>NUCLEOTIDE SEQUENCE [LARGE SCALE GENOMIC DNA]</scope>
    <source>
        <strain evidence="3 4">DSM 27352</strain>
    </source>
</reference>
<evidence type="ECO:0000313" key="3">
    <source>
        <dbReference type="EMBL" id="RUR70543.1"/>
    </source>
</evidence>
<dbReference type="PANTHER" id="PTHR42928:SF5">
    <property type="entry name" value="BLR1237 PROTEIN"/>
    <property type="match status" value="1"/>
</dbReference>
<dbReference type="RefSeq" id="WP_126024662.1">
    <property type="nucleotide sequence ID" value="NZ_RXFT01000014.1"/>
</dbReference>
<accession>A0A3S1F4R0</accession>
<dbReference type="AlphaFoldDB" id="A0A3S1F4R0"/>
<dbReference type="PIRSF" id="PIRSF017082">
    <property type="entry name" value="YflP"/>
    <property type="match status" value="1"/>
</dbReference>
<keyword evidence="2" id="KW-0732">Signal</keyword>
<dbReference type="Gene3D" id="3.40.190.10">
    <property type="entry name" value="Periplasmic binding protein-like II"/>
    <property type="match status" value="1"/>
</dbReference>
<evidence type="ECO:0000256" key="1">
    <source>
        <dbReference type="ARBA" id="ARBA00006987"/>
    </source>
</evidence>
<dbReference type="OrthoDB" id="8956487at2"/>
<comment type="similarity">
    <text evidence="1">Belongs to the UPF0065 (bug) family.</text>
</comment>
<dbReference type="Gene3D" id="3.40.190.150">
    <property type="entry name" value="Bordetella uptake gene, domain 1"/>
    <property type="match status" value="1"/>
</dbReference>
<proteinExistence type="inferred from homology"/>